<evidence type="ECO:0000256" key="1">
    <source>
        <dbReference type="SAM" id="Phobius"/>
    </source>
</evidence>
<proteinExistence type="predicted"/>
<dbReference type="Proteomes" id="UP000284841">
    <property type="component" value="Unassembled WGS sequence"/>
</dbReference>
<keyword evidence="1" id="KW-0812">Transmembrane</keyword>
<evidence type="ECO:0000313" key="2">
    <source>
        <dbReference type="EMBL" id="RHJ88419.1"/>
    </source>
</evidence>
<protein>
    <submittedName>
        <fullName evidence="2">Peptidase</fullName>
    </submittedName>
</protein>
<dbReference type="PANTHER" id="PTHR36434:SF1">
    <property type="entry name" value="MEMBRANE PROTEASE YUGP-RELATED"/>
    <property type="match status" value="1"/>
</dbReference>
<feature type="transmembrane region" description="Helical" evidence="1">
    <location>
        <begin position="7"/>
        <end position="26"/>
    </location>
</feature>
<dbReference type="Pfam" id="PF04298">
    <property type="entry name" value="Zn_peptidase_2"/>
    <property type="match status" value="1"/>
</dbReference>
<dbReference type="OrthoDB" id="9784298at2"/>
<dbReference type="STRING" id="1776384.GCA_900086585_04035"/>
<sequence>MFFYYDTSIIILIPAMIFAMAAQGMVKSNFSRYGKVRNGRNMTGAEAARRVLDENGLRDVAVRQIRGSLTDNYDPRTKVLSLSEDVYGVNSVSAVSVACHEAGHAIQHARGYIPLKIRNGIVPVVNFASKLTWPLLLIGIVLLAAGSFEMSYWGNMLFNIGVIAFIAIIVFHLITLPVEFNASHRAIVQMEQLALVAPEDIVGSKKVLRAAAMTYIAALAVAVANLLRILAIRGRSD</sequence>
<dbReference type="InterPro" id="IPR007395">
    <property type="entry name" value="Zn_peptidase_2"/>
</dbReference>
<dbReference type="EMBL" id="QRMS01000002">
    <property type="protein sequence ID" value="RHJ88419.1"/>
    <property type="molecule type" value="Genomic_DNA"/>
</dbReference>
<dbReference type="AlphaFoldDB" id="A0A415E4A0"/>
<name>A0A415E4A0_9FIRM</name>
<dbReference type="PANTHER" id="PTHR36434">
    <property type="entry name" value="MEMBRANE PROTEASE YUGP-RELATED"/>
    <property type="match status" value="1"/>
</dbReference>
<keyword evidence="1" id="KW-1133">Transmembrane helix</keyword>
<feature type="transmembrane region" description="Helical" evidence="1">
    <location>
        <begin position="131"/>
        <end position="149"/>
    </location>
</feature>
<feature type="transmembrane region" description="Helical" evidence="1">
    <location>
        <begin position="212"/>
        <end position="231"/>
    </location>
</feature>
<organism evidence="2 3">
    <name type="scientific">Emergencia timonensis</name>
    <dbReference type="NCBI Taxonomy" id="1776384"/>
    <lineage>
        <taxon>Bacteria</taxon>
        <taxon>Bacillati</taxon>
        <taxon>Bacillota</taxon>
        <taxon>Clostridia</taxon>
        <taxon>Peptostreptococcales</taxon>
        <taxon>Anaerovoracaceae</taxon>
        <taxon>Emergencia</taxon>
    </lineage>
</organism>
<keyword evidence="3" id="KW-1185">Reference proteome</keyword>
<dbReference type="RefSeq" id="WP_118335094.1">
    <property type="nucleotide sequence ID" value="NZ_AP025567.1"/>
</dbReference>
<feature type="transmembrane region" description="Helical" evidence="1">
    <location>
        <begin position="156"/>
        <end position="174"/>
    </location>
</feature>
<evidence type="ECO:0000313" key="3">
    <source>
        <dbReference type="Proteomes" id="UP000284841"/>
    </source>
</evidence>
<reference evidence="2 3" key="1">
    <citation type="submission" date="2018-08" db="EMBL/GenBank/DDBJ databases">
        <title>A genome reference for cultivated species of the human gut microbiota.</title>
        <authorList>
            <person name="Zou Y."/>
            <person name="Xue W."/>
            <person name="Luo G."/>
        </authorList>
    </citation>
    <scope>NUCLEOTIDE SEQUENCE [LARGE SCALE GENOMIC DNA]</scope>
    <source>
        <strain evidence="2 3">AM07-24</strain>
    </source>
</reference>
<gene>
    <name evidence="2" type="ORF">DW099_08445</name>
</gene>
<comment type="caution">
    <text evidence="2">The sequence shown here is derived from an EMBL/GenBank/DDBJ whole genome shotgun (WGS) entry which is preliminary data.</text>
</comment>
<keyword evidence="1" id="KW-0472">Membrane</keyword>
<accession>A0A415E4A0</accession>